<dbReference type="SUPFAM" id="SSF46689">
    <property type="entry name" value="Homeodomain-like"/>
    <property type="match status" value="1"/>
</dbReference>
<proteinExistence type="predicted"/>
<evidence type="ECO:0000256" key="1">
    <source>
        <dbReference type="SAM" id="MobiDB-lite"/>
    </source>
</evidence>
<dbReference type="InterPro" id="IPR001005">
    <property type="entry name" value="SANT/Myb"/>
</dbReference>
<dbReference type="InterPro" id="IPR017930">
    <property type="entry name" value="Myb_dom"/>
</dbReference>
<feature type="region of interest" description="Disordered" evidence="1">
    <location>
        <begin position="145"/>
        <end position="172"/>
    </location>
</feature>
<dbReference type="eggNOG" id="KOG0048">
    <property type="taxonomic scope" value="Eukaryota"/>
</dbReference>
<sequence length="230" mass="26807">MKGFQPNNTQINSGKSFVTPQINGISMQCLSKKITGQRHKFTRAEDELLKSLVQVYGETKWALISEKMQTRSPRQCRERYKNYLSPKIQNSPWTPEEENLLIQKYQQLGPKWSIISVFFAPRSDVNVKNHWAVMMNRNQREKNLAQNTEMSSQYSSPTCNSPDPEPVRRKPIPLPMINSIRKELDDPFFDADYHILDDDCDLEFHLIIIYNLQVFNLVETITLLISKTIV</sequence>
<evidence type="ECO:0000259" key="3">
    <source>
        <dbReference type="PROSITE" id="PS51294"/>
    </source>
</evidence>
<evidence type="ECO:0000259" key="2">
    <source>
        <dbReference type="PROSITE" id="PS50090"/>
    </source>
</evidence>
<dbReference type="GO" id="GO:0000981">
    <property type="term" value="F:DNA-binding transcription factor activity, RNA polymerase II-specific"/>
    <property type="evidence" value="ECO:0000318"/>
    <property type="project" value="GO_Central"/>
</dbReference>
<reference evidence="4" key="2">
    <citation type="journal article" date="2007" name="Science">
        <title>Draft genome sequence of the sexually transmitted pathogen Trichomonas vaginalis.</title>
        <authorList>
            <person name="Carlton J.M."/>
            <person name="Hirt R.P."/>
            <person name="Silva J.C."/>
            <person name="Delcher A.L."/>
            <person name="Schatz M."/>
            <person name="Zhao Q."/>
            <person name="Wortman J.R."/>
            <person name="Bidwell S.L."/>
            <person name="Alsmark U.C.M."/>
            <person name="Besteiro S."/>
            <person name="Sicheritz-Ponten T."/>
            <person name="Noel C.J."/>
            <person name="Dacks J.B."/>
            <person name="Foster P.G."/>
            <person name="Simillion C."/>
            <person name="Van de Peer Y."/>
            <person name="Miranda-Saavedra D."/>
            <person name="Barton G.J."/>
            <person name="Westrop G.D."/>
            <person name="Mueller S."/>
            <person name="Dessi D."/>
            <person name="Fiori P.L."/>
            <person name="Ren Q."/>
            <person name="Paulsen I."/>
            <person name="Zhang H."/>
            <person name="Bastida-Corcuera F.D."/>
            <person name="Simoes-Barbosa A."/>
            <person name="Brown M.T."/>
            <person name="Hayes R.D."/>
            <person name="Mukherjee M."/>
            <person name="Okumura C.Y."/>
            <person name="Schneider R."/>
            <person name="Smith A.J."/>
            <person name="Vanacova S."/>
            <person name="Villalvazo M."/>
            <person name="Haas B.J."/>
            <person name="Pertea M."/>
            <person name="Feldblyum T.V."/>
            <person name="Utterback T.R."/>
            <person name="Shu C.L."/>
            <person name="Osoegawa K."/>
            <person name="de Jong P.J."/>
            <person name="Hrdy I."/>
            <person name="Horvathova L."/>
            <person name="Zubacova Z."/>
            <person name="Dolezal P."/>
            <person name="Malik S.B."/>
            <person name="Logsdon J.M. Jr."/>
            <person name="Henze K."/>
            <person name="Gupta A."/>
            <person name="Wang C.C."/>
            <person name="Dunne R.L."/>
            <person name="Upcroft J.A."/>
            <person name="Upcroft P."/>
            <person name="White O."/>
            <person name="Salzberg S.L."/>
            <person name="Tang P."/>
            <person name="Chiu C.-H."/>
            <person name="Lee Y.-S."/>
            <person name="Embley T.M."/>
            <person name="Coombs G.H."/>
            <person name="Mottram J.C."/>
            <person name="Tachezy J."/>
            <person name="Fraser-Liggett C.M."/>
            <person name="Johnson P.J."/>
        </authorList>
    </citation>
    <scope>NUCLEOTIDE SEQUENCE [LARGE SCALE GENOMIC DNA]</scope>
    <source>
        <strain evidence="4">G3</strain>
    </source>
</reference>
<dbReference type="PANTHER" id="PTHR45614:SF69">
    <property type="entry name" value="CHROMOSOME UNDETERMINED SCAFFOLD_38, WHOLE GENOME SHOTGUN SEQUENCE"/>
    <property type="match status" value="1"/>
</dbReference>
<dbReference type="InterPro" id="IPR009057">
    <property type="entry name" value="Homeodomain-like_sf"/>
</dbReference>
<dbReference type="CDD" id="cd00167">
    <property type="entry name" value="SANT"/>
    <property type="match status" value="2"/>
</dbReference>
<dbReference type="Pfam" id="PF13921">
    <property type="entry name" value="Myb_DNA-bind_6"/>
    <property type="match status" value="1"/>
</dbReference>
<evidence type="ECO:0000313" key="4">
    <source>
        <dbReference type="EMBL" id="EAY20093.1"/>
    </source>
</evidence>
<feature type="domain" description="Myb-like" evidence="2">
    <location>
        <begin position="85"/>
        <end position="135"/>
    </location>
</feature>
<dbReference type="KEGG" id="tva:5465627"/>
<dbReference type="GO" id="GO:0006355">
    <property type="term" value="P:regulation of DNA-templated transcription"/>
    <property type="evidence" value="ECO:0000318"/>
    <property type="project" value="GO_Central"/>
</dbReference>
<feature type="domain" description="Myb-like" evidence="2">
    <location>
        <begin position="33"/>
        <end position="84"/>
    </location>
</feature>
<feature type="domain" description="HTH myb-type" evidence="3">
    <location>
        <begin position="92"/>
        <end position="139"/>
    </location>
</feature>
<gene>
    <name evidence="4" type="ORF">TVAG_366010</name>
</gene>
<name>A2DHP5_TRIV3</name>
<reference evidence="4" key="1">
    <citation type="submission" date="2006-10" db="EMBL/GenBank/DDBJ databases">
        <authorList>
            <person name="Amadeo P."/>
            <person name="Zhao Q."/>
            <person name="Wortman J."/>
            <person name="Fraser-Liggett C."/>
            <person name="Carlton J."/>
        </authorList>
    </citation>
    <scope>NUCLEOTIDE SEQUENCE</scope>
    <source>
        <strain evidence="4">G3</strain>
    </source>
</reference>
<dbReference type="SMART" id="SM00717">
    <property type="entry name" value="SANT"/>
    <property type="match status" value="2"/>
</dbReference>
<accession>A2DHP5</accession>
<dbReference type="Proteomes" id="UP000001542">
    <property type="component" value="Unassembled WGS sequence"/>
</dbReference>
<organism evidence="4 5">
    <name type="scientific">Trichomonas vaginalis (strain ATCC PRA-98 / G3)</name>
    <dbReference type="NCBI Taxonomy" id="412133"/>
    <lineage>
        <taxon>Eukaryota</taxon>
        <taxon>Metamonada</taxon>
        <taxon>Parabasalia</taxon>
        <taxon>Trichomonadida</taxon>
        <taxon>Trichomonadidae</taxon>
        <taxon>Trichomonas</taxon>
    </lineage>
</organism>
<keyword evidence="5" id="KW-1185">Reference proteome</keyword>
<dbReference type="AlphaFoldDB" id="A2DHP5"/>
<feature type="compositionally biased region" description="Polar residues" evidence="1">
    <location>
        <begin position="145"/>
        <end position="161"/>
    </location>
</feature>
<dbReference type="InterPro" id="IPR050560">
    <property type="entry name" value="MYB_TF"/>
</dbReference>
<dbReference type="EMBL" id="DS113201">
    <property type="protein sequence ID" value="EAY20093.1"/>
    <property type="molecule type" value="Genomic_DNA"/>
</dbReference>
<dbReference type="OrthoDB" id="2143914at2759"/>
<dbReference type="SMR" id="A2DHP5"/>
<dbReference type="GO" id="GO:0000978">
    <property type="term" value="F:RNA polymerase II cis-regulatory region sequence-specific DNA binding"/>
    <property type="evidence" value="ECO:0000318"/>
    <property type="project" value="GO_Central"/>
</dbReference>
<protein>
    <submittedName>
        <fullName evidence="4">Myb-like DNA-binding domain containing protein</fullName>
    </submittedName>
</protein>
<dbReference type="PROSITE" id="PS51294">
    <property type="entry name" value="HTH_MYB"/>
    <property type="match status" value="2"/>
</dbReference>
<dbReference type="VEuPathDB" id="TrichDB:TVAG_366010"/>
<dbReference type="VEuPathDB" id="TrichDB:TVAGG3_0303060"/>
<evidence type="ECO:0000313" key="5">
    <source>
        <dbReference type="Proteomes" id="UP000001542"/>
    </source>
</evidence>
<dbReference type="PROSITE" id="PS50090">
    <property type="entry name" value="MYB_LIKE"/>
    <property type="match status" value="2"/>
</dbReference>
<dbReference type="Gene3D" id="1.10.10.60">
    <property type="entry name" value="Homeodomain-like"/>
    <property type="match status" value="2"/>
</dbReference>
<keyword evidence="4" id="KW-0238">DNA-binding</keyword>
<dbReference type="InParanoid" id="A2DHP5"/>
<dbReference type="STRING" id="5722.A2DHP5"/>
<dbReference type="PANTHER" id="PTHR45614">
    <property type="entry name" value="MYB PROTEIN-RELATED"/>
    <property type="match status" value="1"/>
</dbReference>
<dbReference type="GO" id="GO:0005634">
    <property type="term" value="C:nucleus"/>
    <property type="evidence" value="ECO:0000318"/>
    <property type="project" value="GO_Central"/>
</dbReference>
<feature type="domain" description="HTH myb-type" evidence="3">
    <location>
        <begin position="37"/>
        <end position="88"/>
    </location>
</feature>